<feature type="compositionally biased region" description="Polar residues" evidence="1">
    <location>
        <begin position="302"/>
        <end position="317"/>
    </location>
</feature>
<feature type="region of interest" description="Disordered" evidence="1">
    <location>
        <begin position="145"/>
        <end position="175"/>
    </location>
</feature>
<evidence type="ECO:0000313" key="3">
    <source>
        <dbReference type="Proteomes" id="UP001168146"/>
    </source>
</evidence>
<feature type="region of interest" description="Disordered" evidence="1">
    <location>
        <begin position="187"/>
        <end position="220"/>
    </location>
</feature>
<sequence>MASRTMKYGRPSVAACEKRMGVWWPRGLSRRRGAYKIAVITDLNAKLRVVKKHCKHATFTDLPFTAVEAAADEVFVFIGPRMWPAPADDPEGDRFQWLADASKDTLENLYPRDLYYERDEDKSQLQRYFKDLAVARCLVYIKNHPDTSHQDGDTDGRQVSTPMSEFSDQDEHEDKTDLDFSLMSTRSSGLVPAREPSYSKTSTGGVTKKRKGSELEVSDAKRQHNGLVSFQNPHKIVVLKLTPCQLGRASTERGSQPVHESSSTSNSAHTPASNEQPEPVSDHWMIGHRERQAARAARSLGVSRSTTAALESGNSADTVKVVEQRRLPLEPDSESEEIAYGGEVSPALPINGSHQRDTRSTQPKSGHRKSTRSHTTVRKSAPTWYNTANQRMDEAPPDMHDDTNEDTHADTPTVAPAVPRSGLTGLPSPSGSQPAADSHGSRSSVEHHAMATLECIDTEIDWTPLDKFPSSIPLQVCHTAQDFFAQIDDSRPQILEQRRVHTAQVEHHNHGGTGQNVTCRIFREGLKGILAFEKMLGRLKHYDGEIMPVLKITVEWAS</sequence>
<feature type="compositionally biased region" description="Basic and acidic residues" evidence="1">
    <location>
        <begin position="145"/>
        <end position="156"/>
    </location>
</feature>
<accession>A0AAN6J7Z9</accession>
<comment type="caution">
    <text evidence="2">The sequence shown here is derived from an EMBL/GenBank/DDBJ whole genome shotgun (WGS) entry which is preliminary data.</text>
</comment>
<feature type="region of interest" description="Disordered" evidence="1">
    <location>
        <begin position="248"/>
        <end position="445"/>
    </location>
</feature>
<dbReference type="AlphaFoldDB" id="A0AAN6J7Z9"/>
<feature type="compositionally biased region" description="Basic and acidic residues" evidence="1">
    <location>
        <begin position="391"/>
        <end position="409"/>
    </location>
</feature>
<organism evidence="2 3">
    <name type="scientific">Friedmanniomyces endolithicus</name>
    <dbReference type="NCBI Taxonomy" id="329885"/>
    <lineage>
        <taxon>Eukaryota</taxon>
        <taxon>Fungi</taxon>
        <taxon>Dikarya</taxon>
        <taxon>Ascomycota</taxon>
        <taxon>Pezizomycotina</taxon>
        <taxon>Dothideomycetes</taxon>
        <taxon>Dothideomycetidae</taxon>
        <taxon>Mycosphaerellales</taxon>
        <taxon>Teratosphaeriaceae</taxon>
        <taxon>Friedmanniomyces</taxon>
    </lineage>
</organism>
<name>A0AAN6J7Z9_9PEZI</name>
<feature type="compositionally biased region" description="Polar residues" evidence="1">
    <location>
        <begin position="252"/>
        <end position="276"/>
    </location>
</feature>
<gene>
    <name evidence="2" type="ORF">LTR82_014068</name>
</gene>
<reference evidence="2" key="1">
    <citation type="submission" date="2021-12" db="EMBL/GenBank/DDBJ databases">
        <title>Black yeast isolated from Biological Soil Crust.</title>
        <authorList>
            <person name="Kurbessoian T."/>
        </authorList>
    </citation>
    <scope>NUCLEOTIDE SEQUENCE</scope>
    <source>
        <strain evidence="2">CCFEE 5208</strain>
    </source>
</reference>
<dbReference type="Proteomes" id="UP001168146">
    <property type="component" value="Unassembled WGS sequence"/>
</dbReference>
<feature type="compositionally biased region" description="Basic and acidic residues" evidence="1">
    <location>
        <begin position="320"/>
        <end position="329"/>
    </location>
</feature>
<feature type="compositionally biased region" description="Polar residues" evidence="1">
    <location>
        <begin position="157"/>
        <end position="166"/>
    </location>
</feature>
<evidence type="ECO:0000256" key="1">
    <source>
        <dbReference type="SAM" id="MobiDB-lite"/>
    </source>
</evidence>
<protein>
    <submittedName>
        <fullName evidence="2">Uncharacterized protein</fullName>
    </submittedName>
</protein>
<dbReference type="EMBL" id="JASUXU010000066">
    <property type="protein sequence ID" value="KAK0312272.1"/>
    <property type="molecule type" value="Genomic_DNA"/>
</dbReference>
<proteinExistence type="predicted"/>
<evidence type="ECO:0000313" key="2">
    <source>
        <dbReference type="EMBL" id="KAK0312272.1"/>
    </source>
</evidence>
<feature type="compositionally biased region" description="Basic residues" evidence="1">
    <location>
        <begin position="365"/>
        <end position="377"/>
    </location>
</feature>
<feature type="compositionally biased region" description="Low complexity" evidence="1">
    <location>
        <begin position="419"/>
        <end position="434"/>
    </location>
</feature>